<name>A0A6L3VNG0_9ACTN</name>
<feature type="compositionally biased region" description="Gly residues" evidence="1">
    <location>
        <begin position="10"/>
        <end position="23"/>
    </location>
</feature>
<reference evidence="3 4" key="1">
    <citation type="submission" date="2019-09" db="EMBL/GenBank/DDBJ databases">
        <title>Actinomadura physcomitrii sp. nov., a novel actinomycete isolated from moss [Physcomitrium sphaericum (Ludw) Fuernr].</title>
        <authorList>
            <person name="Liu C."/>
            <person name="Zhuang X."/>
        </authorList>
    </citation>
    <scope>NUCLEOTIDE SEQUENCE [LARGE SCALE GENOMIC DNA]</scope>
    <source>
        <strain evidence="3 4">CYP1-1B</strain>
    </source>
</reference>
<keyword evidence="4" id="KW-1185">Reference proteome</keyword>
<dbReference type="InterPro" id="IPR011009">
    <property type="entry name" value="Kinase-like_dom_sf"/>
</dbReference>
<evidence type="ECO:0000313" key="3">
    <source>
        <dbReference type="EMBL" id="KAB2365570.1"/>
    </source>
</evidence>
<dbReference type="Gene3D" id="3.90.1200.10">
    <property type="match status" value="1"/>
</dbReference>
<dbReference type="SUPFAM" id="SSF56112">
    <property type="entry name" value="Protein kinase-like (PK-like)"/>
    <property type="match status" value="1"/>
</dbReference>
<feature type="region of interest" description="Disordered" evidence="1">
    <location>
        <begin position="1"/>
        <end position="39"/>
    </location>
</feature>
<evidence type="ECO:0000256" key="1">
    <source>
        <dbReference type="SAM" id="MobiDB-lite"/>
    </source>
</evidence>
<sequence length="394" mass="42224">MVSSAHRCPPGGGATPGPSGPGWRGFPSRNTAPYRPDGTRAWIGEEGALRVFRDGDVPGLPLDRFRHHVDRVRPGALWPADAGPLRARVVAGGRSNLTYEVTDGTRSWIVRRPPLGHVLATAHDMSREYRVMTALAGTSVPVPETYLLCEDSDVLGAPFYVMEMVEGTPYRGADELVPLGAERVAAIAGRMIDTLVDLHRVDPAAVGLDGFGRPEGFLGRQVRRWKKQLDASHSRDLDGAAELHALLEANVPPESAPAIVHGDYRLDNLLVGADDRVAAVLDWEMATLGDPLTDLALLLVYMRRTAPVPGRAEAAHAPGFPSPDEVVARYAERSGRDLSAIGFYVGLACFKLAVISEGIHYRYLQGQTVGEGFGAIGDAVEPLLRSGIAALKGA</sequence>
<comment type="caution">
    <text evidence="3">The sequence shown here is derived from an EMBL/GenBank/DDBJ whole genome shotgun (WGS) entry which is preliminary data.</text>
</comment>
<gene>
    <name evidence="3" type="ORF">F9B16_40595</name>
</gene>
<dbReference type="EMBL" id="WBMR01000206">
    <property type="protein sequence ID" value="KAB2365570.1"/>
    <property type="molecule type" value="Genomic_DNA"/>
</dbReference>
<evidence type="ECO:0000259" key="2">
    <source>
        <dbReference type="Pfam" id="PF01636"/>
    </source>
</evidence>
<organism evidence="3 4">
    <name type="scientific">Actinomadura montaniterrae</name>
    <dbReference type="NCBI Taxonomy" id="1803903"/>
    <lineage>
        <taxon>Bacteria</taxon>
        <taxon>Bacillati</taxon>
        <taxon>Actinomycetota</taxon>
        <taxon>Actinomycetes</taxon>
        <taxon>Streptosporangiales</taxon>
        <taxon>Thermomonosporaceae</taxon>
        <taxon>Actinomadura</taxon>
    </lineage>
</organism>
<dbReference type="OrthoDB" id="3806873at2"/>
<proteinExistence type="predicted"/>
<dbReference type="PANTHER" id="PTHR47829">
    <property type="entry name" value="HYDROLASE, PUTATIVE (AFU_ORTHOLOGUE AFUA_1G12880)-RELATED"/>
    <property type="match status" value="1"/>
</dbReference>
<protein>
    <submittedName>
        <fullName evidence="3">Phosphotransferase family protein</fullName>
    </submittedName>
</protein>
<evidence type="ECO:0000313" key="4">
    <source>
        <dbReference type="Proteomes" id="UP000483004"/>
    </source>
</evidence>
<dbReference type="InterPro" id="IPR002575">
    <property type="entry name" value="Aminoglycoside_PTrfase"/>
</dbReference>
<keyword evidence="3" id="KW-0808">Transferase</keyword>
<feature type="domain" description="Aminoglycoside phosphotransferase" evidence="2">
    <location>
        <begin position="87"/>
        <end position="321"/>
    </location>
</feature>
<dbReference type="InterPro" id="IPR052898">
    <property type="entry name" value="ACAD10-like"/>
</dbReference>
<dbReference type="Proteomes" id="UP000483004">
    <property type="component" value="Unassembled WGS sequence"/>
</dbReference>
<accession>A0A6L3VNG0</accession>
<dbReference type="CDD" id="cd05154">
    <property type="entry name" value="ACAD10_11_N-like"/>
    <property type="match status" value="1"/>
</dbReference>
<dbReference type="Gene3D" id="3.30.200.20">
    <property type="entry name" value="Phosphorylase Kinase, domain 1"/>
    <property type="match status" value="1"/>
</dbReference>
<dbReference type="GO" id="GO:0016740">
    <property type="term" value="F:transferase activity"/>
    <property type="evidence" value="ECO:0007669"/>
    <property type="project" value="UniProtKB-KW"/>
</dbReference>
<dbReference type="Pfam" id="PF01636">
    <property type="entry name" value="APH"/>
    <property type="match status" value="1"/>
</dbReference>
<dbReference type="AlphaFoldDB" id="A0A6L3VNG0"/>
<dbReference type="PANTHER" id="PTHR47829:SF1">
    <property type="entry name" value="HAD FAMILY PHOSPHATASE"/>
    <property type="match status" value="1"/>
</dbReference>
<dbReference type="InterPro" id="IPR041726">
    <property type="entry name" value="ACAD10_11_N"/>
</dbReference>